<name>A0ABR2MTI0_9ASPA</name>
<dbReference type="EMBL" id="JBBWWR010000005">
    <property type="protein sequence ID" value="KAK8966984.1"/>
    <property type="molecule type" value="Genomic_DNA"/>
</dbReference>
<proteinExistence type="inferred from homology"/>
<dbReference type="InterPro" id="IPR011060">
    <property type="entry name" value="RibuloseP-bd_barrel"/>
</dbReference>
<comment type="caution">
    <text evidence="2">The sequence shown here is derived from an EMBL/GenBank/DDBJ whole genome shotgun (WGS) entry which is preliminary data.</text>
</comment>
<keyword evidence="3" id="KW-1185">Reference proteome</keyword>
<dbReference type="InterPro" id="IPR013785">
    <property type="entry name" value="Aldolase_TIM"/>
</dbReference>
<gene>
    <name evidence="2" type="ORF">KSP40_PGU015533</name>
</gene>
<organism evidence="2 3">
    <name type="scientific">Platanthera guangdongensis</name>
    <dbReference type="NCBI Taxonomy" id="2320717"/>
    <lineage>
        <taxon>Eukaryota</taxon>
        <taxon>Viridiplantae</taxon>
        <taxon>Streptophyta</taxon>
        <taxon>Embryophyta</taxon>
        <taxon>Tracheophyta</taxon>
        <taxon>Spermatophyta</taxon>
        <taxon>Magnoliopsida</taxon>
        <taxon>Liliopsida</taxon>
        <taxon>Asparagales</taxon>
        <taxon>Orchidaceae</taxon>
        <taxon>Orchidoideae</taxon>
        <taxon>Orchideae</taxon>
        <taxon>Orchidinae</taxon>
        <taxon>Platanthera</taxon>
    </lineage>
</organism>
<dbReference type="PANTHER" id="PTHR21235:SF2">
    <property type="entry name" value="IMIDAZOLE GLYCEROL PHOSPHATE SYNTHASE HISHF"/>
    <property type="match status" value="1"/>
</dbReference>
<evidence type="ECO:0000313" key="2">
    <source>
        <dbReference type="EMBL" id="KAK8966984.1"/>
    </source>
</evidence>
<dbReference type="Proteomes" id="UP001412067">
    <property type="component" value="Unassembled WGS sequence"/>
</dbReference>
<keyword evidence="1" id="KW-0028">Amino-acid biosynthesis</keyword>
<dbReference type="SUPFAM" id="SSF51366">
    <property type="entry name" value="Ribulose-phoshate binding barrel"/>
    <property type="match status" value="1"/>
</dbReference>
<accession>A0ABR2MTI0</accession>
<protein>
    <recommendedName>
        <fullName evidence="4">Imidazole glycerol-phosphate synthase</fullName>
    </recommendedName>
</protein>
<dbReference type="Gene3D" id="3.20.20.70">
    <property type="entry name" value="Aldolase class I"/>
    <property type="match status" value="1"/>
</dbReference>
<dbReference type="InterPro" id="IPR050064">
    <property type="entry name" value="IGPS_HisA/HisF"/>
</dbReference>
<dbReference type="InterPro" id="IPR006062">
    <property type="entry name" value="His_biosynth"/>
</dbReference>
<sequence>MSLLKDMMVRCGMNEVPELTLSRFRKGLNPYIQGKSLIYGHTDLNATFNVALDIEKHNVHKNKTSSFQKRKFVLGPPPTFREIIPNRSYVLDSKDVTTRVLSPLASTSKPLEIVTDTSEDSDVDIISLDSEVDQLGERIPSHTIVPDESDDSDSEGFPSDLEDDIWDDDILICESILLPITCPTSVVSDHPSIECPLQDTISIMIESTIEPAEIVSELSEEPESEDYPIDIVDELPSEGRVILDDSVIVHPDESSLMISPLSEIYTDSDFIPGLILPALSPVYLSILDDFLRRVTGRPTKGVSLYFKFPDFLLYVSISPEWLSPSFLPTIKYSLELGSVSTVVSIFHMNFLVLEPDGKIQVNFLLSDNISSFAISTPDRFLVLWDVHATTTRIAGPDLPHVAATFDCSPLTGHSSVMSNFEWGRNDGEVADAAAIDLHLREFVDWDDRCRKLGDEISTTTPTAIVATCFARFLEQLVDDLYVDLNISWEVMFSHLKISGKNVLEVSNGLQDKMRAKKVSYKSLYACRNDENLARYKVAKNEAKQPVNGGREGRPIGAYELAKAVEELGAGEILLNCIDSDGQGQGFDIDLIKLITDAVSIPVIASSGAGAVEHFSEVFQKTSASAALAAGIFHRREVCIIL</sequence>
<dbReference type="PANTHER" id="PTHR21235">
    <property type="entry name" value="IMIDAZOLE GLYCEROL PHOSPHATE SYNTHASE SUBUNIT HISF/H IGP SYNTHASE SUBUNIT HISF/H"/>
    <property type="match status" value="1"/>
</dbReference>
<evidence type="ECO:0000313" key="3">
    <source>
        <dbReference type="Proteomes" id="UP001412067"/>
    </source>
</evidence>
<keyword evidence="1" id="KW-0368">Histidine biosynthesis</keyword>
<comment type="similarity">
    <text evidence="1">Belongs to the HisA/HisF family.</text>
</comment>
<evidence type="ECO:0000256" key="1">
    <source>
        <dbReference type="RuleBase" id="RU003657"/>
    </source>
</evidence>
<reference evidence="2 3" key="1">
    <citation type="journal article" date="2022" name="Nat. Plants">
        <title>Genomes of leafy and leafless Platanthera orchids illuminate the evolution of mycoheterotrophy.</title>
        <authorList>
            <person name="Li M.H."/>
            <person name="Liu K.W."/>
            <person name="Li Z."/>
            <person name="Lu H.C."/>
            <person name="Ye Q.L."/>
            <person name="Zhang D."/>
            <person name="Wang J.Y."/>
            <person name="Li Y.F."/>
            <person name="Zhong Z.M."/>
            <person name="Liu X."/>
            <person name="Yu X."/>
            <person name="Liu D.K."/>
            <person name="Tu X.D."/>
            <person name="Liu B."/>
            <person name="Hao Y."/>
            <person name="Liao X.Y."/>
            <person name="Jiang Y.T."/>
            <person name="Sun W.H."/>
            <person name="Chen J."/>
            <person name="Chen Y.Q."/>
            <person name="Ai Y."/>
            <person name="Zhai J.W."/>
            <person name="Wu S.S."/>
            <person name="Zhou Z."/>
            <person name="Hsiao Y.Y."/>
            <person name="Wu W.L."/>
            <person name="Chen Y.Y."/>
            <person name="Lin Y.F."/>
            <person name="Hsu J.L."/>
            <person name="Li C.Y."/>
            <person name="Wang Z.W."/>
            <person name="Zhao X."/>
            <person name="Zhong W.Y."/>
            <person name="Ma X.K."/>
            <person name="Ma L."/>
            <person name="Huang J."/>
            <person name="Chen G.Z."/>
            <person name="Huang M.Z."/>
            <person name="Huang L."/>
            <person name="Peng D.H."/>
            <person name="Luo Y.B."/>
            <person name="Zou S.Q."/>
            <person name="Chen S.P."/>
            <person name="Lan S."/>
            <person name="Tsai W.C."/>
            <person name="Van de Peer Y."/>
            <person name="Liu Z.J."/>
        </authorList>
    </citation>
    <scope>NUCLEOTIDE SEQUENCE [LARGE SCALE GENOMIC DNA]</scope>
    <source>
        <strain evidence="2">Lor288</strain>
    </source>
</reference>
<evidence type="ECO:0008006" key="4">
    <source>
        <dbReference type="Google" id="ProtNLM"/>
    </source>
</evidence>
<dbReference type="Pfam" id="PF00977">
    <property type="entry name" value="His_biosynth"/>
    <property type="match status" value="1"/>
</dbReference>